<organism evidence="2 3">
    <name type="scientific">Parablautia intestinalis</name>
    <dbReference type="NCBI Taxonomy" id="2320100"/>
    <lineage>
        <taxon>Bacteria</taxon>
        <taxon>Bacillati</taxon>
        <taxon>Bacillota</taxon>
        <taxon>Clostridia</taxon>
        <taxon>Lachnospirales</taxon>
        <taxon>Lachnospiraceae</taxon>
        <taxon>Parablautia</taxon>
    </lineage>
</organism>
<dbReference type="InterPro" id="IPR029492">
    <property type="entry name" value="DUF4435"/>
</dbReference>
<evidence type="ECO:0000259" key="1">
    <source>
        <dbReference type="Pfam" id="PF14491"/>
    </source>
</evidence>
<dbReference type="Proteomes" id="UP000280696">
    <property type="component" value="Unassembled WGS sequence"/>
</dbReference>
<dbReference type="OrthoDB" id="2083140at2"/>
<dbReference type="Pfam" id="PF14491">
    <property type="entry name" value="DUF4435"/>
    <property type="match status" value="1"/>
</dbReference>
<proteinExistence type="predicted"/>
<accession>A0A3A9AHI6</accession>
<feature type="domain" description="DUF4435" evidence="1">
    <location>
        <begin position="29"/>
        <end position="255"/>
    </location>
</feature>
<sequence length="304" mass="36175">MELLKQMEEECDCIEVIFQDYIQSRSAKRIFLFFEGKDDYKYYWCRLSLYIGEKPYKKYNCNGKRNVLIIYEMIKRKTQQREQEKILYFIDKDFDKQNIIPDDIYMLPTYAIENLYISDKAIENMIIGEFGFSGEMDVEDKNDLSIAVKYLVTKRDEIIESMIYANAWYSLQKNKVNKPPYPKLSAIKEYCTIKNINDKSILQNLVPNSISVSDEEMEKEINYLREKPHERLRGKYFEQTMPHYIMDVFADSNKKVDRKMFSKRRKVNLNIGVDNMVSVLSNYADVPNDLLSYIIKRFQVDVGS</sequence>
<dbReference type="AlphaFoldDB" id="A0A3A9AHI6"/>
<dbReference type="RefSeq" id="WP_120472439.1">
    <property type="nucleotide sequence ID" value="NZ_RAYQ01000055.1"/>
</dbReference>
<dbReference type="EMBL" id="RAYQ01000055">
    <property type="protein sequence ID" value="RKI86906.1"/>
    <property type="molecule type" value="Genomic_DNA"/>
</dbReference>
<comment type="caution">
    <text evidence="2">The sequence shown here is derived from an EMBL/GenBank/DDBJ whole genome shotgun (WGS) entry which is preliminary data.</text>
</comment>
<gene>
    <name evidence="2" type="ORF">D7V94_22225</name>
</gene>
<evidence type="ECO:0000313" key="3">
    <source>
        <dbReference type="Proteomes" id="UP000280696"/>
    </source>
</evidence>
<protein>
    <submittedName>
        <fullName evidence="2">DUF4435 domain-containing protein</fullName>
    </submittedName>
</protein>
<evidence type="ECO:0000313" key="2">
    <source>
        <dbReference type="EMBL" id="RKI86906.1"/>
    </source>
</evidence>
<reference evidence="2 3" key="1">
    <citation type="submission" date="2018-09" db="EMBL/GenBank/DDBJ databases">
        <title>Murine metabolic-syndrome-specific gut microbial biobank.</title>
        <authorList>
            <person name="Liu C."/>
        </authorList>
    </citation>
    <scope>NUCLEOTIDE SEQUENCE [LARGE SCALE GENOMIC DNA]</scope>
    <source>
        <strain evidence="2 3">0.1xD8-82</strain>
    </source>
</reference>
<keyword evidence="3" id="KW-1185">Reference proteome</keyword>
<name>A0A3A9AHI6_9FIRM</name>